<dbReference type="PANTHER" id="PTHR47331">
    <property type="entry name" value="PHD-TYPE DOMAIN-CONTAINING PROTEIN"/>
    <property type="match status" value="1"/>
</dbReference>
<keyword evidence="2" id="KW-1185">Reference proteome</keyword>
<accession>A0A1B0DGC1</accession>
<dbReference type="VEuPathDB" id="VectorBase:PPAPM1_005614"/>
<dbReference type="Pfam" id="PF18701">
    <property type="entry name" value="DUF5641"/>
    <property type="match status" value="1"/>
</dbReference>
<dbReference type="Gene3D" id="3.30.420.10">
    <property type="entry name" value="Ribonuclease H-like superfamily/Ribonuclease H"/>
    <property type="match status" value="1"/>
</dbReference>
<dbReference type="EMBL" id="AJVK01059493">
    <property type="status" value="NOT_ANNOTATED_CDS"/>
    <property type="molecule type" value="Genomic_DNA"/>
</dbReference>
<dbReference type="GO" id="GO:0003676">
    <property type="term" value="F:nucleic acid binding"/>
    <property type="evidence" value="ECO:0007669"/>
    <property type="project" value="InterPro"/>
</dbReference>
<dbReference type="EnsemblMetazoa" id="PPAI007082-RA">
    <property type="protein sequence ID" value="PPAI007082-PA"/>
    <property type="gene ID" value="PPAI007082"/>
</dbReference>
<dbReference type="PANTHER" id="PTHR47331:SF1">
    <property type="entry name" value="GAG-LIKE PROTEIN"/>
    <property type="match status" value="1"/>
</dbReference>
<dbReference type="VEuPathDB" id="VectorBase:PPAI007082"/>
<sequence length="460" mass="53151">MAEKGAAQRQPNLKQLHRERGRVKGRLTRIETYLNSNRELFTQEVLSVHEENLHHIRDDFKAVQKQIYNTIPDEELDTEEAEEDAFDDRMISATAKIRQMLKHITKHTTQSTVFLTTKKNNRFWEIINQYSRFTKLVRVLAYCKRFIHNKFLCKRDNSERITGPLTVYVAVYVCFVTRAVHLELVHDLTSEAFIASLRRFCARRGKPSDIFCDNAKNFVGAAKQISDIHQLLRDEKIQTSISTDSAQQGIRFHFIPPRSPHFGGIWETAVKSFKSHLKRVAGNVVFTLESLETIIVEIEACLNSRPLCPMSNDPQDFTALTPGHFIVGTALNTLPSQDLTHIQQNRLSKWRVNEQILQHFWKRWHREILTSMQQRKKWQQERPNIEKGDLVIIQEDNIPPLKWPLGRVVDVHPGADNRVRVATVQTQDGIYKRAITRLAVLPTGQEGLESEHSPEGAGWT</sequence>
<organism evidence="1 2">
    <name type="scientific">Phlebotomus papatasi</name>
    <name type="common">Sandfly</name>
    <dbReference type="NCBI Taxonomy" id="29031"/>
    <lineage>
        <taxon>Eukaryota</taxon>
        <taxon>Metazoa</taxon>
        <taxon>Ecdysozoa</taxon>
        <taxon>Arthropoda</taxon>
        <taxon>Hexapoda</taxon>
        <taxon>Insecta</taxon>
        <taxon>Pterygota</taxon>
        <taxon>Neoptera</taxon>
        <taxon>Endopterygota</taxon>
        <taxon>Diptera</taxon>
        <taxon>Nematocera</taxon>
        <taxon>Psychodoidea</taxon>
        <taxon>Psychodidae</taxon>
        <taxon>Phlebotomus</taxon>
        <taxon>Phlebotomus</taxon>
    </lineage>
</organism>
<dbReference type="InterPro" id="IPR012337">
    <property type="entry name" value="RNaseH-like_sf"/>
</dbReference>
<dbReference type="SUPFAM" id="SSF53098">
    <property type="entry name" value="Ribonuclease H-like"/>
    <property type="match status" value="1"/>
</dbReference>
<name>A0A1B0DGC1_PHLPP</name>
<proteinExistence type="predicted"/>
<dbReference type="InterPro" id="IPR040676">
    <property type="entry name" value="DUF5641"/>
</dbReference>
<dbReference type="AlphaFoldDB" id="A0A1B0DGC1"/>
<evidence type="ECO:0000313" key="1">
    <source>
        <dbReference type="EnsemblMetazoa" id="PPAI007082-PA"/>
    </source>
</evidence>
<protein>
    <submittedName>
        <fullName evidence="1">Uncharacterized protein</fullName>
    </submittedName>
</protein>
<dbReference type="PROSITE" id="PS50994">
    <property type="entry name" value="INTEGRASE"/>
    <property type="match status" value="1"/>
</dbReference>
<reference evidence="1" key="1">
    <citation type="submission" date="2022-08" db="UniProtKB">
        <authorList>
            <consortium name="EnsemblMetazoa"/>
        </authorList>
    </citation>
    <scope>IDENTIFICATION</scope>
    <source>
        <strain evidence="1">Israel</strain>
    </source>
</reference>
<dbReference type="Proteomes" id="UP000092462">
    <property type="component" value="Unassembled WGS sequence"/>
</dbReference>
<dbReference type="GO" id="GO:0015074">
    <property type="term" value="P:DNA integration"/>
    <property type="evidence" value="ECO:0007669"/>
    <property type="project" value="InterPro"/>
</dbReference>
<dbReference type="InterPro" id="IPR036397">
    <property type="entry name" value="RNaseH_sf"/>
</dbReference>
<dbReference type="InterPro" id="IPR001584">
    <property type="entry name" value="Integrase_cat-core"/>
</dbReference>
<evidence type="ECO:0000313" key="2">
    <source>
        <dbReference type="Proteomes" id="UP000092462"/>
    </source>
</evidence>